<sequence length="130" mass="14167">MAAASRERPRQHHRRPPPPLPRTDRPAIDGPEKALAGPALLDDTLAPDLRKPQDYFHRVRSTAFPAHDPSDAGTEEESEYSDTCTAEDTDPEQNLARTPFRPAPATVTDLGAVPPLRLTSGACPKDRVSP</sequence>
<feature type="region of interest" description="Disordered" evidence="1">
    <location>
        <begin position="60"/>
        <end position="130"/>
    </location>
</feature>
<evidence type="ECO:0000313" key="2">
    <source>
        <dbReference type="EMBL" id="WUQ81500.1"/>
    </source>
</evidence>
<evidence type="ECO:0000313" key="3">
    <source>
        <dbReference type="EMBL" id="WUQ88585.1"/>
    </source>
</evidence>
<reference evidence="2" key="1">
    <citation type="submission" date="2022-10" db="EMBL/GenBank/DDBJ databases">
        <title>The complete genomes of actinobacterial strains from the NBC collection.</title>
        <authorList>
            <person name="Joergensen T.S."/>
            <person name="Alvarez Arevalo M."/>
            <person name="Sterndorff E.B."/>
            <person name="Faurdal D."/>
            <person name="Vuksanovic O."/>
            <person name="Mourched A.-S."/>
            <person name="Charusanti P."/>
            <person name="Shaw S."/>
            <person name="Blin K."/>
            <person name="Weber T."/>
        </authorList>
    </citation>
    <scope>NUCLEOTIDE SEQUENCE</scope>
    <source>
        <strain evidence="2">NBC_00222</strain>
    </source>
</reference>
<dbReference type="EMBL" id="CP108110">
    <property type="protein sequence ID" value="WUQ88585.1"/>
    <property type="molecule type" value="Genomic_DNA"/>
</dbReference>
<feature type="compositionally biased region" description="Basic and acidic residues" evidence="1">
    <location>
        <begin position="22"/>
        <end position="32"/>
    </location>
</feature>
<protein>
    <submittedName>
        <fullName evidence="2">Uncharacterized protein</fullName>
    </submittedName>
</protein>
<feature type="compositionally biased region" description="Low complexity" evidence="1">
    <location>
        <begin position="34"/>
        <end position="46"/>
    </location>
</feature>
<evidence type="ECO:0000256" key="1">
    <source>
        <dbReference type="SAM" id="MobiDB-lite"/>
    </source>
</evidence>
<keyword evidence="4" id="KW-1185">Reference proteome</keyword>
<organism evidence="2 4">
    <name type="scientific">Kitasatospora purpeofusca</name>
    <dbReference type="NCBI Taxonomy" id="67352"/>
    <lineage>
        <taxon>Bacteria</taxon>
        <taxon>Bacillati</taxon>
        <taxon>Actinomycetota</taxon>
        <taxon>Actinomycetes</taxon>
        <taxon>Kitasatosporales</taxon>
        <taxon>Streptomycetaceae</taxon>
        <taxon>Kitasatospora</taxon>
    </lineage>
</organism>
<feature type="compositionally biased region" description="Acidic residues" evidence="1">
    <location>
        <begin position="73"/>
        <end position="91"/>
    </location>
</feature>
<feature type="region of interest" description="Disordered" evidence="1">
    <location>
        <begin position="1"/>
        <end position="46"/>
    </location>
</feature>
<dbReference type="Proteomes" id="UP001432222">
    <property type="component" value="Chromosome"/>
</dbReference>
<accession>A0ABZ1TT99</accession>
<dbReference type="EMBL" id="CP108110">
    <property type="protein sequence ID" value="WUQ81500.1"/>
    <property type="molecule type" value="Genomic_DNA"/>
</dbReference>
<dbReference type="RefSeq" id="WP_328952575.1">
    <property type="nucleotide sequence ID" value="NZ_CP108110.1"/>
</dbReference>
<proteinExistence type="predicted"/>
<evidence type="ECO:0000313" key="4">
    <source>
        <dbReference type="Proteomes" id="UP001432222"/>
    </source>
</evidence>
<name>A0ABZ1TT99_9ACTN</name>
<gene>
    <name evidence="2" type="ORF">OHA16_00095</name>
    <name evidence="3" type="ORF">OHA16_39690</name>
</gene>